<comment type="caution">
    <text evidence="6">Lacks conserved residue(s) required for the propagation of feature annotation.</text>
</comment>
<feature type="transmembrane region" description="Helical" evidence="6">
    <location>
        <begin position="93"/>
        <end position="120"/>
    </location>
</feature>
<reference evidence="7" key="1">
    <citation type="journal article" date="2012" name="Nature">
        <title>The oyster genome reveals stress adaptation and complexity of shell formation.</title>
        <authorList>
            <person name="Zhang G."/>
            <person name="Fang X."/>
            <person name="Guo X."/>
            <person name="Li L."/>
            <person name="Luo R."/>
            <person name="Xu F."/>
            <person name="Yang P."/>
            <person name="Zhang L."/>
            <person name="Wang X."/>
            <person name="Qi H."/>
            <person name="Xiong Z."/>
            <person name="Que H."/>
            <person name="Xie Y."/>
            <person name="Holland P.W."/>
            <person name="Paps J."/>
            <person name="Zhu Y."/>
            <person name="Wu F."/>
            <person name="Chen Y."/>
            <person name="Wang J."/>
            <person name="Peng C."/>
            <person name="Meng J."/>
            <person name="Yang L."/>
            <person name="Liu J."/>
            <person name="Wen B."/>
            <person name="Zhang N."/>
            <person name="Huang Z."/>
            <person name="Zhu Q."/>
            <person name="Feng Y."/>
            <person name="Mount A."/>
            <person name="Hedgecock D."/>
            <person name="Xu Z."/>
            <person name="Liu Y."/>
            <person name="Domazet-Loso T."/>
            <person name="Du Y."/>
            <person name="Sun X."/>
            <person name="Zhang S."/>
            <person name="Liu B."/>
            <person name="Cheng P."/>
            <person name="Jiang X."/>
            <person name="Li J."/>
            <person name="Fan D."/>
            <person name="Wang W."/>
            <person name="Fu W."/>
            <person name="Wang T."/>
            <person name="Wang B."/>
            <person name="Zhang J."/>
            <person name="Peng Z."/>
            <person name="Li Y."/>
            <person name="Li N."/>
            <person name="Wang J."/>
            <person name="Chen M."/>
            <person name="He Y."/>
            <person name="Tan F."/>
            <person name="Song X."/>
            <person name="Zheng Q."/>
            <person name="Huang R."/>
            <person name="Yang H."/>
            <person name="Du X."/>
            <person name="Chen L."/>
            <person name="Yang M."/>
            <person name="Gaffney P.M."/>
            <person name="Wang S."/>
            <person name="Luo L."/>
            <person name="She Z."/>
            <person name="Ming Y."/>
            <person name="Huang W."/>
            <person name="Zhang S."/>
            <person name="Huang B."/>
            <person name="Zhang Y."/>
            <person name="Qu T."/>
            <person name="Ni P."/>
            <person name="Miao G."/>
            <person name="Wang J."/>
            <person name="Wang Q."/>
            <person name="Steinberg C.E."/>
            <person name="Wang H."/>
            <person name="Li N."/>
            <person name="Qian L."/>
            <person name="Zhang G."/>
            <person name="Li Y."/>
            <person name="Yang H."/>
            <person name="Liu X."/>
            <person name="Wang J."/>
            <person name="Yin Y."/>
            <person name="Wang J."/>
        </authorList>
    </citation>
    <scope>NUCLEOTIDE SEQUENCE [LARGE SCALE GENOMIC DNA]</scope>
    <source>
        <strain evidence="7">05x7-T-G4-1.051#20</strain>
    </source>
</reference>
<keyword evidence="5 6" id="KW-0472">Membrane</keyword>
<dbReference type="GO" id="GO:0005886">
    <property type="term" value="C:plasma membrane"/>
    <property type="evidence" value="ECO:0007669"/>
    <property type="project" value="UniProtKB-ARBA"/>
</dbReference>
<evidence type="ECO:0000256" key="1">
    <source>
        <dbReference type="ARBA" id="ARBA00004141"/>
    </source>
</evidence>
<keyword evidence="4 6" id="KW-1133">Transmembrane helix</keyword>
<sequence length="181" mass="20897">MKKLRRKQKCGSDEDEVDSCVGIRIDRDKKNLAKQPESVLKVDCVNDTQSEHNKTCTEKNEHTENLLRNNIENRNEVPGFQDKRSEYHQRYPFTILLFIGSIASLLLFVIDVAFDILLAMEYRDDGRILECALTASVVIVSFLVTGTLSTIWYIQDVDGPKYRMNKTLFLFLAFPFSVIIR</sequence>
<organism evidence="7">
    <name type="scientific">Magallana gigas</name>
    <name type="common">Pacific oyster</name>
    <name type="synonym">Crassostrea gigas</name>
    <dbReference type="NCBI Taxonomy" id="29159"/>
    <lineage>
        <taxon>Eukaryota</taxon>
        <taxon>Metazoa</taxon>
        <taxon>Spiralia</taxon>
        <taxon>Lophotrochozoa</taxon>
        <taxon>Mollusca</taxon>
        <taxon>Bivalvia</taxon>
        <taxon>Autobranchia</taxon>
        <taxon>Pteriomorphia</taxon>
        <taxon>Ostreida</taxon>
        <taxon>Ostreoidea</taxon>
        <taxon>Ostreidae</taxon>
        <taxon>Magallana</taxon>
    </lineage>
</organism>
<evidence type="ECO:0000256" key="5">
    <source>
        <dbReference type="ARBA" id="ARBA00023136"/>
    </source>
</evidence>
<name>K1PXL8_MAGGI</name>
<proteinExistence type="inferred from homology"/>
<dbReference type="HOGENOM" id="CLU_1490420_0_0_1"/>
<evidence type="ECO:0000256" key="2">
    <source>
        <dbReference type="ARBA" id="ARBA00008789"/>
    </source>
</evidence>
<dbReference type="InParanoid" id="K1PXL8"/>
<dbReference type="AlphaFoldDB" id="K1PXL8"/>
<evidence type="ECO:0000313" key="7">
    <source>
        <dbReference type="EMBL" id="EKC23839.1"/>
    </source>
</evidence>
<evidence type="ECO:0000256" key="4">
    <source>
        <dbReference type="ARBA" id="ARBA00022989"/>
    </source>
</evidence>
<accession>K1PXL8</accession>
<evidence type="ECO:0000256" key="6">
    <source>
        <dbReference type="RuleBase" id="RU910716"/>
    </source>
</evidence>
<gene>
    <name evidence="7" type="ORF">CGI_10020222</name>
</gene>
<comment type="similarity">
    <text evidence="2 6">Belongs to the XK family.</text>
</comment>
<comment type="subcellular location">
    <subcellularLocation>
        <location evidence="1 6">Membrane</location>
        <topology evidence="1 6">Multi-pass membrane protein</topology>
    </subcellularLocation>
</comment>
<evidence type="ECO:0000256" key="3">
    <source>
        <dbReference type="ARBA" id="ARBA00022692"/>
    </source>
</evidence>
<dbReference type="InterPro" id="IPR018629">
    <property type="entry name" value="XK-rel"/>
</dbReference>
<protein>
    <recommendedName>
        <fullName evidence="6">XK-related protein</fullName>
    </recommendedName>
</protein>
<dbReference type="EMBL" id="JH818577">
    <property type="protein sequence ID" value="EKC23839.1"/>
    <property type="molecule type" value="Genomic_DNA"/>
</dbReference>
<keyword evidence="3 6" id="KW-0812">Transmembrane</keyword>
<dbReference type="Pfam" id="PF09815">
    <property type="entry name" value="XK-related"/>
    <property type="match status" value="1"/>
</dbReference>
<feature type="transmembrane region" description="Helical" evidence="6">
    <location>
        <begin position="132"/>
        <end position="154"/>
    </location>
</feature>